<feature type="compositionally biased region" description="Low complexity" evidence="1">
    <location>
        <begin position="18"/>
        <end position="31"/>
    </location>
</feature>
<name>A0A821JBW9_9BILA</name>
<feature type="region of interest" description="Disordered" evidence="1">
    <location>
        <begin position="1"/>
        <end position="80"/>
    </location>
</feature>
<evidence type="ECO:0000256" key="1">
    <source>
        <dbReference type="SAM" id="MobiDB-lite"/>
    </source>
</evidence>
<dbReference type="AlphaFoldDB" id="A0A821JBW9"/>
<evidence type="ECO:0000313" key="3">
    <source>
        <dbReference type="Proteomes" id="UP000663866"/>
    </source>
</evidence>
<dbReference type="EMBL" id="CAJOBG010104645">
    <property type="protein sequence ID" value="CAF4716953.1"/>
    <property type="molecule type" value="Genomic_DNA"/>
</dbReference>
<gene>
    <name evidence="2" type="ORF">OVN521_LOCUS48940</name>
</gene>
<feature type="compositionally biased region" description="Low complexity" evidence="1">
    <location>
        <begin position="1"/>
        <end position="11"/>
    </location>
</feature>
<accession>A0A821JBW9</accession>
<sequence>SSSSTSSSSSSHYHNRRTPTPSKSTRSPSRSAQSQTDHLPSSSNDISSVLPSTSSIDTPQSRSDSVEPSNVASTTCSPST</sequence>
<feature type="non-terminal residue" evidence="2">
    <location>
        <position position="1"/>
    </location>
</feature>
<proteinExistence type="predicted"/>
<dbReference type="Proteomes" id="UP000663866">
    <property type="component" value="Unassembled WGS sequence"/>
</dbReference>
<evidence type="ECO:0000313" key="2">
    <source>
        <dbReference type="EMBL" id="CAF4716953.1"/>
    </source>
</evidence>
<reference evidence="2" key="1">
    <citation type="submission" date="2021-02" db="EMBL/GenBank/DDBJ databases">
        <authorList>
            <person name="Nowell W R."/>
        </authorList>
    </citation>
    <scope>NUCLEOTIDE SEQUENCE</scope>
</reference>
<feature type="compositionally biased region" description="Polar residues" evidence="1">
    <location>
        <begin position="32"/>
        <end position="80"/>
    </location>
</feature>
<keyword evidence="3" id="KW-1185">Reference proteome</keyword>
<protein>
    <submittedName>
        <fullName evidence="2">Uncharacterized protein</fullName>
    </submittedName>
</protein>
<organism evidence="2 3">
    <name type="scientific">Rotaria magnacalcarata</name>
    <dbReference type="NCBI Taxonomy" id="392030"/>
    <lineage>
        <taxon>Eukaryota</taxon>
        <taxon>Metazoa</taxon>
        <taxon>Spiralia</taxon>
        <taxon>Gnathifera</taxon>
        <taxon>Rotifera</taxon>
        <taxon>Eurotatoria</taxon>
        <taxon>Bdelloidea</taxon>
        <taxon>Philodinida</taxon>
        <taxon>Philodinidae</taxon>
        <taxon>Rotaria</taxon>
    </lineage>
</organism>
<comment type="caution">
    <text evidence="2">The sequence shown here is derived from an EMBL/GenBank/DDBJ whole genome shotgun (WGS) entry which is preliminary data.</text>
</comment>
<feature type="non-terminal residue" evidence="2">
    <location>
        <position position="80"/>
    </location>
</feature>